<dbReference type="PANTHER" id="PTHR31001:SF50">
    <property type="entry name" value="ZN(II)2CYS6 TRANSCRIPTION FACTOR (EUROFUNG)"/>
    <property type="match status" value="1"/>
</dbReference>
<feature type="region of interest" description="Disordered" evidence="4">
    <location>
        <begin position="896"/>
        <end position="932"/>
    </location>
</feature>
<dbReference type="GO" id="GO:0008270">
    <property type="term" value="F:zinc ion binding"/>
    <property type="evidence" value="ECO:0007669"/>
    <property type="project" value="InterPro"/>
</dbReference>
<feature type="region of interest" description="Disordered" evidence="4">
    <location>
        <begin position="95"/>
        <end position="123"/>
    </location>
</feature>
<feature type="compositionally biased region" description="Low complexity" evidence="4">
    <location>
        <begin position="173"/>
        <end position="195"/>
    </location>
</feature>
<feature type="compositionally biased region" description="Acidic residues" evidence="4">
    <location>
        <begin position="270"/>
        <end position="279"/>
    </location>
</feature>
<feature type="region of interest" description="Disordered" evidence="4">
    <location>
        <begin position="173"/>
        <end position="198"/>
    </location>
</feature>
<sequence length="998" mass="111601">RRARLQRPPSQAVREHDGIPGFLAGDGPVIGSRRTTVRCPLAPWHHDLLSRTGRRLDLLRCAVAEPQKLRDLPPPQGPMRQTNAVLQLPARIRAVHLPRARPRAEATQAPRPKRPVKGSSEREVELMRRLRKLEGIVEDLSGQIEVETASSEPRPLSAGTSPGTAALAQQDMNAAAARVGSGSSGSPSSANGTSAVPSMREVVVRRGAEADIEAAQGLERKQSASVTKQLGRLVLHDQGRTNRYVSSAFWSKLNDELDELRAGMHSLSHDDDDSEDDETPDHSPQQPVEPSTDHHGFIFGYRSADVDLRRLHPLPSQIPFLWQVYKENVEPLVKILHVPSMEELLRNMRKSPDSLSSANEALVFAIYFSAIISMEDEEVQTNFGSSRPHLLSQYRFALEQALARANFLNTSDMVVLQAFTLFLTIVRRHDDTRFCWTLTGLAIRMAQGMGIHRDGLQLGLPPFEVEMRRRLWWAICTIDLRSAEELGTDMMIRDGSFDTELPTSINDTDIDPSATVMPTPREGRTDTAVSLVRYEICSLARQLHVIVTEMDPIDPTDVTASLEDRERMLVDVYDRIEEKFLRRCLADNDPLFWMAAMIARVIAAKIGLIIYQPCLFPGTGPELSFAIRTRLFVSTIEVVEYNHILNTDPRCRQWRWLFQTYRQWHAIAYMLLEMARRPWTPTSERAWEAASILGYESHPIEAAKAADHTAVSLPVKKLYLNARRHRRAEIQRLRNDPEAAHQLDVEDRLNSLPERLGSVPGMEARASQLRGRWRKLVRGENLTGSLPPFEPLLTQDEQRLDFVFPAAGAVPQPNVSALRQDEFQPGLEGEFVDKLLSGVVNPIELWRYAYQGRLSAEDMLAIGMTNGDALPSAPANGTMQHGATIDTALAAANRAMSEQTAVLQGQPPQQQQRQGGRSFEHGANQAPPTWLWPDPFTSMDTLFEGAGMDVSNDMVGTDELDVNMDVEDINWQNWQESLKGLEKPTSSNLPGSGRWGGL</sequence>
<feature type="domain" description="Xylanolytic transcriptional activator regulatory" evidence="5">
    <location>
        <begin position="435"/>
        <end position="508"/>
    </location>
</feature>
<dbReference type="SMART" id="SM00906">
    <property type="entry name" value="Fungal_trans"/>
    <property type="match status" value="1"/>
</dbReference>
<dbReference type="Proteomes" id="UP000044602">
    <property type="component" value="Unassembled WGS sequence"/>
</dbReference>
<evidence type="ECO:0000256" key="4">
    <source>
        <dbReference type="SAM" id="MobiDB-lite"/>
    </source>
</evidence>
<evidence type="ECO:0000313" key="6">
    <source>
        <dbReference type="EMBL" id="CRK20153.1"/>
    </source>
</evidence>
<keyword evidence="2" id="KW-0479">Metal-binding</keyword>
<dbReference type="GO" id="GO:0005634">
    <property type="term" value="C:nucleus"/>
    <property type="evidence" value="ECO:0007669"/>
    <property type="project" value="UniProtKB-SubCell"/>
</dbReference>
<dbReference type="GO" id="GO:0006351">
    <property type="term" value="P:DNA-templated transcription"/>
    <property type="evidence" value="ECO:0007669"/>
    <property type="project" value="InterPro"/>
</dbReference>
<feature type="region of interest" description="Disordered" evidence="4">
    <location>
        <begin position="1"/>
        <end position="27"/>
    </location>
</feature>
<feature type="region of interest" description="Disordered" evidence="4">
    <location>
        <begin position="266"/>
        <end position="294"/>
    </location>
</feature>
<keyword evidence="3" id="KW-0539">Nucleus</keyword>
<feature type="non-terminal residue" evidence="6">
    <location>
        <position position="1"/>
    </location>
</feature>
<proteinExistence type="predicted"/>
<gene>
    <name evidence="6" type="ORF">BN1708_012752</name>
</gene>
<feature type="region of interest" description="Disordered" evidence="4">
    <location>
        <begin position="977"/>
        <end position="998"/>
    </location>
</feature>
<dbReference type="InterPro" id="IPR050613">
    <property type="entry name" value="Sec_Metabolite_Reg"/>
</dbReference>
<dbReference type="Pfam" id="PF04082">
    <property type="entry name" value="Fungal_trans"/>
    <property type="match status" value="1"/>
</dbReference>
<evidence type="ECO:0000313" key="7">
    <source>
        <dbReference type="Proteomes" id="UP000044602"/>
    </source>
</evidence>
<dbReference type="AlphaFoldDB" id="A0A0G4LDM9"/>
<dbReference type="GO" id="GO:0003677">
    <property type="term" value="F:DNA binding"/>
    <property type="evidence" value="ECO:0007669"/>
    <property type="project" value="InterPro"/>
</dbReference>
<feature type="compositionally biased region" description="Low complexity" evidence="4">
    <location>
        <begin position="904"/>
        <end position="917"/>
    </location>
</feature>
<reference evidence="6 7" key="1">
    <citation type="submission" date="2015-05" db="EMBL/GenBank/DDBJ databases">
        <authorList>
            <person name="Wang D.B."/>
            <person name="Wang M."/>
        </authorList>
    </citation>
    <scope>NUCLEOTIDE SEQUENCE [LARGE SCALE GENOMIC DNA]</scope>
    <source>
        <strain evidence="6">VL1</strain>
    </source>
</reference>
<evidence type="ECO:0000256" key="3">
    <source>
        <dbReference type="ARBA" id="ARBA00023242"/>
    </source>
</evidence>
<accession>A0A0G4LDM9</accession>
<dbReference type="EMBL" id="CVQH01011225">
    <property type="protein sequence ID" value="CRK20153.1"/>
    <property type="molecule type" value="Genomic_DNA"/>
</dbReference>
<evidence type="ECO:0000259" key="5">
    <source>
        <dbReference type="SMART" id="SM00906"/>
    </source>
</evidence>
<dbReference type="STRING" id="100787.A0A0G4LDM9"/>
<organism evidence="6 7">
    <name type="scientific">Verticillium longisporum</name>
    <name type="common">Verticillium dahliae var. longisporum</name>
    <dbReference type="NCBI Taxonomy" id="100787"/>
    <lineage>
        <taxon>Eukaryota</taxon>
        <taxon>Fungi</taxon>
        <taxon>Dikarya</taxon>
        <taxon>Ascomycota</taxon>
        <taxon>Pezizomycotina</taxon>
        <taxon>Sordariomycetes</taxon>
        <taxon>Hypocreomycetidae</taxon>
        <taxon>Glomerellales</taxon>
        <taxon>Plectosphaerellaceae</taxon>
        <taxon>Verticillium</taxon>
    </lineage>
</organism>
<comment type="subcellular location">
    <subcellularLocation>
        <location evidence="1">Nucleus</location>
    </subcellularLocation>
</comment>
<evidence type="ECO:0000256" key="1">
    <source>
        <dbReference type="ARBA" id="ARBA00004123"/>
    </source>
</evidence>
<dbReference type="InterPro" id="IPR007219">
    <property type="entry name" value="XnlR_reg_dom"/>
</dbReference>
<evidence type="ECO:0000256" key="2">
    <source>
        <dbReference type="ARBA" id="ARBA00022723"/>
    </source>
</evidence>
<keyword evidence="7" id="KW-1185">Reference proteome</keyword>
<dbReference type="CDD" id="cd12148">
    <property type="entry name" value="fungal_TF_MHR"/>
    <property type="match status" value="1"/>
</dbReference>
<protein>
    <recommendedName>
        <fullName evidence="5">Xylanolytic transcriptional activator regulatory domain-containing protein</fullName>
    </recommendedName>
</protein>
<name>A0A0G4LDM9_VERLO</name>
<dbReference type="PANTHER" id="PTHR31001">
    <property type="entry name" value="UNCHARACTERIZED TRANSCRIPTIONAL REGULATORY PROTEIN"/>
    <property type="match status" value="1"/>
</dbReference>